<name>F0ZQ28_DICPU</name>
<dbReference type="GeneID" id="10502645"/>
<evidence type="ECO:0000256" key="6">
    <source>
        <dbReference type="ARBA" id="ARBA00022801"/>
    </source>
</evidence>
<dbReference type="GO" id="GO:0005829">
    <property type="term" value="C:cytosol"/>
    <property type="evidence" value="ECO:0000318"/>
    <property type="project" value="GO_Central"/>
</dbReference>
<dbReference type="InterPro" id="IPR050202">
    <property type="entry name" value="Cyt/Deoxycyt_deaminase"/>
</dbReference>
<protein>
    <recommendedName>
        <fullName evidence="4 13">Cytidine deaminase</fullName>
        <ecNumber evidence="4 13">3.5.4.5</ecNumber>
    </recommendedName>
    <alternativeName>
        <fullName evidence="8 13">Cytidine aminohydrolase</fullName>
    </alternativeName>
</protein>
<evidence type="ECO:0000313" key="16">
    <source>
        <dbReference type="Proteomes" id="UP000001064"/>
    </source>
</evidence>
<evidence type="ECO:0000256" key="12">
    <source>
        <dbReference type="PIRSR" id="PIRSR606262-3"/>
    </source>
</evidence>
<dbReference type="GO" id="GO:0008270">
    <property type="term" value="F:zinc ion binding"/>
    <property type="evidence" value="ECO:0000318"/>
    <property type="project" value="GO_Central"/>
</dbReference>
<comment type="function">
    <text evidence="2 13">This enzyme scavenges exogenous and endogenous cytidine and 2'-deoxycytidine for UMP synthesis.</text>
</comment>
<feature type="binding site" evidence="12">
    <location>
        <position position="97"/>
    </location>
    <ligand>
        <name>Zn(2+)</name>
        <dbReference type="ChEBI" id="CHEBI:29105"/>
        <note>catalytic</note>
    </ligand>
</feature>
<evidence type="ECO:0000256" key="4">
    <source>
        <dbReference type="ARBA" id="ARBA00012783"/>
    </source>
</evidence>
<dbReference type="KEGG" id="dpp:DICPUDRAFT_153916"/>
<dbReference type="EC" id="3.5.4.5" evidence="4 13"/>
<feature type="binding site" evidence="12">
    <location>
        <position position="100"/>
    </location>
    <ligand>
        <name>Zn(2+)</name>
        <dbReference type="ChEBI" id="CHEBI:29105"/>
        <note>catalytic</note>
    </ligand>
</feature>
<dbReference type="OrthoDB" id="414540at2759"/>
<keyword evidence="5 12" id="KW-0479">Metal-binding</keyword>
<dbReference type="AlphaFoldDB" id="F0ZQ28"/>
<feature type="active site" description="Proton donor" evidence="10">
    <location>
        <position position="65"/>
    </location>
</feature>
<dbReference type="PANTHER" id="PTHR11644:SF2">
    <property type="entry name" value="CYTIDINE DEAMINASE"/>
    <property type="match status" value="1"/>
</dbReference>
<dbReference type="eggNOG" id="KOG0833">
    <property type="taxonomic scope" value="Eukaryota"/>
</dbReference>
<dbReference type="Pfam" id="PF00383">
    <property type="entry name" value="dCMP_cyt_deam_1"/>
    <property type="match status" value="1"/>
</dbReference>
<evidence type="ECO:0000256" key="2">
    <source>
        <dbReference type="ARBA" id="ARBA00003949"/>
    </source>
</evidence>
<keyword evidence="7 12" id="KW-0862">Zinc</keyword>
<comment type="catalytic activity">
    <reaction evidence="9 13">
        <text>cytidine + H2O + H(+) = uridine + NH4(+)</text>
        <dbReference type="Rhea" id="RHEA:16069"/>
        <dbReference type="ChEBI" id="CHEBI:15377"/>
        <dbReference type="ChEBI" id="CHEBI:15378"/>
        <dbReference type="ChEBI" id="CHEBI:16704"/>
        <dbReference type="ChEBI" id="CHEBI:17562"/>
        <dbReference type="ChEBI" id="CHEBI:28938"/>
        <dbReference type="EC" id="3.5.4.5"/>
    </reaction>
</comment>
<dbReference type="PANTHER" id="PTHR11644">
    <property type="entry name" value="CYTIDINE DEAMINASE"/>
    <property type="match status" value="1"/>
</dbReference>
<dbReference type="GO" id="GO:0055086">
    <property type="term" value="P:nucleobase-containing small molecule metabolic process"/>
    <property type="evidence" value="ECO:0007669"/>
    <property type="project" value="UniProtKB-ARBA"/>
</dbReference>
<evidence type="ECO:0000256" key="11">
    <source>
        <dbReference type="PIRSR" id="PIRSR606262-2"/>
    </source>
</evidence>
<evidence type="ECO:0000256" key="10">
    <source>
        <dbReference type="PIRSR" id="PIRSR606262-1"/>
    </source>
</evidence>
<dbReference type="GO" id="GO:0072527">
    <property type="term" value="P:pyrimidine-containing compound metabolic process"/>
    <property type="evidence" value="ECO:0007669"/>
    <property type="project" value="UniProtKB-ARBA"/>
</dbReference>
<evidence type="ECO:0000313" key="15">
    <source>
        <dbReference type="EMBL" id="EGC33950.1"/>
    </source>
</evidence>
<dbReference type="InterPro" id="IPR006262">
    <property type="entry name" value="Cyt_deam_tetra"/>
</dbReference>
<feature type="binding site" evidence="12">
    <location>
        <position position="63"/>
    </location>
    <ligand>
        <name>Zn(2+)</name>
        <dbReference type="ChEBI" id="CHEBI:29105"/>
        <note>catalytic</note>
    </ligand>
</feature>
<feature type="domain" description="CMP/dCMP-type deaminase" evidence="14">
    <location>
        <begin position="11"/>
        <end position="125"/>
    </location>
</feature>
<dbReference type="NCBIfam" id="NF004064">
    <property type="entry name" value="PRK05578.1"/>
    <property type="match status" value="1"/>
</dbReference>
<dbReference type="VEuPathDB" id="AmoebaDB:DICPUDRAFT_153916"/>
<evidence type="ECO:0000256" key="1">
    <source>
        <dbReference type="ARBA" id="ARBA00001947"/>
    </source>
</evidence>
<evidence type="ECO:0000256" key="5">
    <source>
        <dbReference type="ARBA" id="ARBA00022723"/>
    </source>
</evidence>
<dbReference type="FunCoup" id="F0ZQ28">
    <property type="interactions" value="43"/>
</dbReference>
<feature type="binding site" evidence="11">
    <location>
        <begin position="52"/>
        <end position="58"/>
    </location>
    <ligand>
        <name>substrate</name>
    </ligand>
</feature>
<reference evidence="16" key="1">
    <citation type="journal article" date="2011" name="Genome Biol.">
        <title>Comparative genomics of the social amoebae Dictyostelium discoideum and Dictyostelium purpureum.</title>
        <authorList>
            <consortium name="US DOE Joint Genome Institute (JGI-PGF)"/>
            <person name="Sucgang R."/>
            <person name="Kuo A."/>
            <person name="Tian X."/>
            <person name="Salerno W."/>
            <person name="Parikh A."/>
            <person name="Feasley C.L."/>
            <person name="Dalin E."/>
            <person name="Tu H."/>
            <person name="Huang E."/>
            <person name="Barry K."/>
            <person name="Lindquist E."/>
            <person name="Shapiro H."/>
            <person name="Bruce D."/>
            <person name="Schmutz J."/>
            <person name="Salamov A."/>
            <person name="Fey P."/>
            <person name="Gaudet P."/>
            <person name="Anjard C."/>
            <person name="Babu M.M."/>
            <person name="Basu S."/>
            <person name="Bushmanova Y."/>
            <person name="van der Wel H."/>
            <person name="Katoh-Kurasawa M."/>
            <person name="Dinh C."/>
            <person name="Coutinho P.M."/>
            <person name="Saito T."/>
            <person name="Elias M."/>
            <person name="Schaap P."/>
            <person name="Kay R.R."/>
            <person name="Henrissat B."/>
            <person name="Eichinger L."/>
            <person name="Rivero F."/>
            <person name="Putnam N.H."/>
            <person name="West C.M."/>
            <person name="Loomis W.F."/>
            <person name="Chisholm R.L."/>
            <person name="Shaulsky G."/>
            <person name="Strassmann J.E."/>
            <person name="Queller D.C."/>
            <person name="Kuspa A."/>
            <person name="Grigoriev I.V."/>
        </authorList>
    </citation>
    <scope>NUCLEOTIDE SEQUENCE [LARGE SCALE GENOMIC DNA]</scope>
    <source>
        <strain evidence="16">QSDP1</strain>
    </source>
</reference>
<evidence type="ECO:0000256" key="9">
    <source>
        <dbReference type="ARBA" id="ARBA00049558"/>
    </source>
</evidence>
<dbReference type="FunFam" id="3.40.140.10:FF:000008">
    <property type="entry name" value="Cytidine deaminase"/>
    <property type="match status" value="1"/>
</dbReference>
<keyword evidence="16" id="KW-1185">Reference proteome</keyword>
<dbReference type="PROSITE" id="PS51747">
    <property type="entry name" value="CYT_DCMP_DEAMINASES_2"/>
    <property type="match status" value="1"/>
</dbReference>
<dbReference type="InterPro" id="IPR002125">
    <property type="entry name" value="CMP_dCMP_dom"/>
</dbReference>
<comment type="similarity">
    <text evidence="3 13">Belongs to the cytidine and deoxycytidylate deaminase family.</text>
</comment>
<dbReference type="NCBIfam" id="TIGR01354">
    <property type="entry name" value="cyt_deam_tetra"/>
    <property type="match status" value="1"/>
</dbReference>
<dbReference type="Gene3D" id="3.40.140.10">
    <property type="entry name" value="Cytidine Deaminase, domain 2"/>
    <property type="match status" value="1"/>
</dbReference>
<proteinExistence type="inferred from homology"/>
<dbReference type="RefSeq" id="XP_003289532.1">
    <property type="nucleotide sequence ID" value="XM_003289484.1"/>
</dbReference>
<comment type="catalytic activity">
    <reaction evidence="13">
        <text>2'-deoxycytidine + H2O + H(+) = 2'-deoxyuridine + NH4(+)</text>
        <dbReference type="Rhea" id="RHEA:13433"/>
        <dbReference type="ChEBI" id="CHEBI:15377"/>
        <dbReference type="ChEBI" id="CHEBI:15378"/>
        <dbReference type="ChEBI" id="CHEBI:15698"/>
        <dbReference type="ChEBI" id="CHEBI:16450"/>
        <dbReference type="ChEBI" id="CHEBI:28938"/>
        <dbReference type="EC" id="3.5.4.5"/>
    </reaction>
</comment>
<dbReference type="EMBL" id="GL871119">
    <property type="protein sequence ID" value="EGC33950.1"/>
    <property type="molecule type" value="Genomic_DNA"/>
</dbReference>
<gene>
    <name evidence="15" type="ORF">DICPUDRAFT_153916</name>
</gene>
<evidence type="ECO:0000256" key="13">
    <source>
        <dbReference type="RuleBase" id="RU364006"/>
    </source>
</evidence>
<dbReference type="STRING" id="5786.F0ZQ28"/>
<dbReference type="Proteomes" id="UP000001064">
    <property type="component" value="Unassembled WGS sequence"/>
</dbReference>
<dbReference type="InParanoid" id="F0ZQ28"/>
<accession>F0ZQ28</accession>
<dbReference type="CDD" id="cd01283">
    <property type="entry name" value="cytidine_deaminase"/>
    <property type="match status" value="1"/>
</dbReference>
<sequence length="148" mass="16393">MEQPQYKLTDEELSKCMDAAYDSLQYSYSPYSKFRVGAALLGTNDKIYTGVNVENSSYGLTICAERTAYTKAVSEGCTTFKGIIVVSDATERFTTPCGACRQFGVEFGNFEVVCCKPDRTSFRSSTFGFLPGCFTQVDLDLHANQNKK</sequence>
<evidence type="ECO:0000259" key="14">
    <source>
        <dbReference type="PROSITE" id="PS51747"/>
    </source>
</evidence>
<dbReference type="InterPro" id="IPR016193">
    <property type="entry name" value="Cytidine_deaminase-like"/>
</dbReference>
<comment type="cofactor">
    <cofactor evidence="1 12 13">
        <name>Zn(2+)</name>
        <dbReference type="ChEBI" id="CHEBI:29105"/>
    </cofactor>
</comment>
<organism evidence="15 16">
    <name type="scientific">Dictyostelium purpureum</name>
    <name type="common">Slime mold</name>
    <dbReference type="NCBI Taxonomy" id="5786"/>
    <lineage>
        <taxon>Eukaryota</taxon>
        <taxon>Amoebozoa</taxon>
        <taxon>Evosea</taxon>
        <taxon>Eumycetozoa</taxon>
        <taxon>Dictyostelia</taxon>
        <taxon>Dictyosteliales</taxon>
        <taxon>Dictyosteliaceae</taxon>
        <taxon>Dictyostelium</taxon>
    </lineage>
</organism>
<evidence type="ECO:0000256" key="7">
    <source>
        <dbReference type="ARBA" id="ARBA00022833"/>
    </source>
</evidence>
<evidence type="ECO:0000256" key="3">
    <source>
        <dbReference type="ARBA" id="ARBA00006576"/>
    </source>
</evidence>
<keyword evidence="6 13" id="KW-0378">Hydrolase</keyword>
<dbReference type="GO" id="GO:0004126">
    <property type="term" value="F:cytidine deaminase activity"/>
    <property type="evidence" value="ECO:0000318"/>
    <property type="project" value="GO_Central"/>
</dbReference>
<evidence type="ECO:0000256" key="8">
    <source>
        <dbReference type="ARBA" id="ARBA00032005"/>
    </source>
</evidence>
<dbReference type="SUPFAM" id="SSF53927">
    <property type="entry name" value="Cytidine deaminase-like"/>
    <property type="match status" value="1"/>
</dbReference>